<dbReference type="InterPro" id="IPR050595">
    <property type="entry name" value="Bact_response_regulator"/>
</dbReference>
<dbReference type="InterPro" id="IPR001789">
    <property type="entry name" value="Sig_transdc_resp-reg_receiver"/>
</dbReference>
<dbReference type="PANTHER" id="PTHR44591:SF14">
    <property type="entry name" value="PROTEIN PILG"/>
    <property type="match status" value="1"/>
</dbReference>
<dbReference type="AlphaFoldDB" id="A0A3B1CJ11"/>
<protein>
    <recommendedName>
        <fullName evidence="5">Response regulatory domain-containing protein</fullName>
    </recommendedName>
</protein>
<sequence length="126" mass="14213">MSKGRVLVIDDEAIVRISCQRVLTPEAYDVVATSRGDEAIELLENEHFDVVLTDLKMPDMDGFEVLKIIKERWPDIQVIIITGYGTISTAVEAIKLGAFEYIEKPFTPEDILRVVTKAKQDKGFQD</sequence>
<proteinExistence type="predicted"/>
<keyword evidence="2" id="KW-0902">Two-component regulatory system</keyword>
<evidence type="ECO:0000256" key="2">
    <source>
        <dbReference type="ARBA" id="ARBA00023012"/>
    </source>
</evidence>
<keyword evidence="1" id="KW-0597">Phosphoprotein</keyword>
<dbReference type="Pfam" id="PF00072">
    <property type="entry name" value="Response_reg"/>
    <property type="match status" value="1"/>
</dbReference>
<dbReference type="EMBL" id="UOGI01000071">
    <property type="protein sequence ID" value="VAX30209.1"/>
    <property type="molecule type" value="Genomic_DNA"/>
</dbReference>
<dbReference type="SMART" id="SM00448">
    <property type="entry name" value="REC"/>
    <property type="match status" value="1"/>
</dbReference>
<evidence type="ECO:0000256" key="1">
    <source>
        <dbReference type="ARBA" id="ARBA00022553"/>
    </source>
</evidence>
<organism evidence="6">
    <name type="scientific">hydrothermal vent metagenome</name>
    <dbReference type="NCBI Taxonomy" id="652676"/>
    <lineage>
        <taxon>unclassified sequences</taxon>
        <taxon>metagenomes</taxon>
        <taxon>ecological metagenomes</taxon>
    </lineage>
</organism>
<dbReference type="FunFam" id="3.40.50.2300:FF:000018">
    <property type="entry name" value="DNA-binding transcriptional regulator NtrC"/>
    <property type="match status" value="1"/>
</dbReference>
<dbReference type="Gene3D" id="3.40.50.2300">
    <property type="match status" value="1"/>
</dbReference>
<feature type="domain" description="Response regulatory" evidence="5">
    <location>
        <begin position="5"/>
        <end position="119"/>
    </location>
</feature>
<name>A0A3B1CJ11_9ZZZZ</name>
<dbReference type="GO" id="GO:0000160">
    <property type="term" value="P:phosphorelay signal transduction system"/>
    <property type="evidence" value="ECO:0007669"/>
    <property type="project" value="UniProtKB-KW"/>
</dbReference>
<dbReference type="PANTHER" id="PTHR44591">
    <property type="entry name" value="STRESS RESPONSE REGULATOR PROTEIN 1"/>
    <property type="match status" value="1"/>
</dbReference>
<dbReference type="InterPro" id="IPR011006">
    <property type="entry name" value="CheY-like_superfamily"/>
</dbReference>
<evidence type="ECO:0000256" key="3">
    <source>
        <dbReference type="ARBA" id="ARBA00023015"/>
    </source>
</evidence>
<evidence type="ECO:0000259" key="5">
    <source>
        <dbReference type="PROSITE" id="PS50110"/>
    </source>
</evidence>
<keyword evidence="3" id="KW-0805">Transcription regulation</keyword>
<evidence type="ECO:0000313" key="6">
    <source>
        <dbReference type="EMBL" id="VAX30209.1"/>
    </source>
</evidence>
<dbReference type="PROSITE" id="PS50110">
    <property type="entry name" value="RESPONSE_REGULATORY"/>
    <property type="match status" value="1"/>
</dbReference>
<dbReference type="SUPFAM" id="SSF52172">
    <property type="entry name" value="CheY-like"/>
    <property type="match status" value="1"/>
</dbReference>
<reference evidence="6" key="1">
    <citation type="submission" date="2018-06" db="EMBL/GenBank/DDBJ databases">
        <authorList>
            <person name="Zhirakovskaya E."/>
        </authorList>
    </citation>
    <scope>NUCLEOTIDE SEQUENCE</scope>
</reference>
<accession>A0A3B1CJ11</accession>
<evidence type="ECO:0000256" key="4">
    <source>
        <dbReference type="ARBA" id="ARBA00023163"/>
    </source>
</evidence>
<gene>
    <name evidence="6" type="ORF">MNBD_NITROSPIRAE03-1436</name>
</gene>
<keyword evidence="4" id="KW-0804">Transcription</keyword>